<dbReference type="GeneID" id="70131656"/>
<name>A0A9P8ULH6_9PEZI</name>
<sequence length="209" mass="23942">MYGHSEDERLANLGTIRFCVDYVYVCRDIVEVVLAKIKHYARREDNFGKGLADMVPLWRRRLLRWLSCHEDVEGELDGFYETIVSGCRQIQAHIGAGDFPELAASLMDVRDYAHAARLGISCKIEELRYSICDWNLPDKTLESRLRELLDIERSCLDGEGDIFEIDGPVSPLSFHLDDEDEFELDYDITCTITPHPSGTAVYTNFTSHM</sequence>
<keyword evidence="2" id="KW-1185">Reference proteome</keyword>
<dbReference type="AlphaFoldDB" id="A0A9P8ULH6"/>
<dbReference type="EMBL" id="JAGPXC010000004">
    <property type="protein sequence ID" value="KAH6654309.1"/>
    <property type="molecule type" value="Genomic_DNA"/>
</dbReference>
<organism evidence="1 2">
    <name type="scientific">Truncatella angustata</name>
    <dbReference type="NCBI Taxonomy" id="152316"/>
    <lineage>
        <taxon>Eukaryota</taxon>
        <taxon>Fungi</taxon>
        <taxon>Dikarya</taxon>
        <taxon>Ascomycota</taxon>
        <taxon>Pezizomycotina</taxon>
        <taxon>Sordariomycetes</taxon>
        <taxon>Xylariomycetidae</taxon>
        <taxon>Amphisphaeriales</taxon>
        <taxon>Sporocadaceae</taxon>
        <taxon>Truncatella</taxon>
    </lineage>
</organism>
<proteinExistence type="predicted"/>
<dbReference type="RefSeq" id="XP_045958579.1">
    <property type="nucleotide sequence ID" value="XM_046102764.1"/>
</dbReference>
<dbReference type="Proteomes" id="UP000758603">
    <property type="component" value="Unassembled WGS sequence"/>
</dbReference>
<protein>
    <submittedName>
        <fullName evidence="1">Uncharacterized protein</fullName>
    </submittedName>
</protein>
<reference evidence="1" key="1">
    <citation type="journal article" date="2021" name="Nat. Commun.">
        <title>Genetic determinants of endophytism in the Arabidopsis root mycobiome.</title>
        <authorList>
            <person name="Mesny F."/>
            <person name="Miyauchi S."/>
            <person name="Thiergart T."/>
            <person name="Pickel B."/>
            <person name="Atanasova L."/>
            <person name="Karlsson M."/>
            <person name="Huettel B."/>
            <person name="Barry K.W."/>
            <person name="Haridas S."/>
            <person name="Chen C."/>
            <person name="Bauer D."/>
            <person name="Andreopoulos W."/>
            <person name="Pangilinan J."/>
            <person name="LaButti K."/>
            <person name="Riley R."/>
            <person name="Lipzen A."/>
            <person name="Clum A."/>
            <person name="Drula E."/>
            <person name="Henrissat B."/>
            <person name="Kohler A."/>
            <person name="Grigoriev I.V."/>
            <person name="Martin F.M."/>
            <person name="Hacquard S."/>
        </authorList>
    </citation>
    <scope>NUCLEOTIDE SEQUENCE</scope>
    <source>
        <strain evidence="1">MPI-SDFR-AT-0073</strain>
    </source>
</reference>
<comment type="caution">
    <text evidence="1">The sequence shown here is derived from an EMBL/GenBank/DDBJ whole genome shotgun (WGS) entry which is preliminary data.</text>
</comment>
<evidence type="ECO:0000313" key="2">
    <source>
        <dbReference type="Proteomes" id="UP000758603"/>
    </source>
</evidence>
<accession>A0A9P8ULH6</accession>
<evidence type="ECO:0000313" key="1">
    <source>
        <dbReference type="EMBL" id="KAH6654309.1"/>
    </source>
</evidence>
<gene>
    <name evidence="1" type="ORF">BKA67DRAFT_564680</name>
</gene>